<dbReference type="InterPro" id="IPR051316">
    <property type="entry name" value="Zinc-reg_GTPase_activator"/>
</dbReference>
<dbReference type="EMBL" id="CP001087">
    <property type="protein sequence ID" value="ACN17788.1"/>
    <property type="molecule type" value="Genomic_DNA"/>
</dbReference>
<evidence type="ECO:0000313" key="2">
    <source>
        <dbReference type="EMBL" id="ACN17788.1"/>
    </source>
</evidence>
<dbReference type="KEGG" id="dat:HRM2_47390"/>
<dbReference type="Gene3D" id="3.40.50.300">
    <property type="entry name" value="P-loop containing nucleotide triphosphate hydrolases"/>
    <property type="match status" value="1"/>
</dbReference>
<name>C0QHC9_DESAH</name>
<protein>
    <submittedName>
        <fullName evidence="2">CobW</fullName>
    </submittedName>
</protein>
<dbReference type="GO" id="GO:0005737">
    <property type="term" value="C:cytoplasm"/>
    <property type="evidence" value="ECO:0007669"/>
    <property type="project" value="TreeGrafter"/>
</dbReference>
<dbReference type="InterPro" id="IPR003495">
    <property type="entry name" value="CobW/HypB/UreG_nucleotide-bd"/>
</dbReference>
<feature type="domain" description="CobW/HypB/UreG nucleotide-binding" evidence="1">
    <location>
        <begin position="5"/>
        <end position="164"/>
    </location>
</feature>
<evidence type="ECO:0000259" key="1">
    <source>
        <dbReference type="Pfam" id="PF02492"/>
    </source>
</evidence>
<keyword evidence="3" id="KW-1185">Reference proteome</keyword>
<gene>
    <name evidence="2" type="primary">cobW</name>
    <name evidence="2" type="ordered locus">HRM2_47390</name>
</gene>
<reference evidence="2 3" key="1">
    <citation type="journal article" date="2009" name="Environ. Microbiol.">
        <title>Genome sequence of Desulfobacterium autotrophicum HRM2, a marine sulfate reducer oxidizing organic carbon completely to carbon dioxide.</title>
        <authorList>
            <person name="Strittmatter A.W."/>
            <person name="Liesegang H."/>
            <person name="Rabus R."/>
            <person name="Decker I."/>
            <person name="Amann J."/>
            <person name="Andres S."/>
            <person name="Henne A."/>
            <person name="Fricke W.F."/>
            <person name="Martinez-Arias R."/>
            <person name="Bartels D."/>
            <person name="Goesmann A."/>
            <person name="Krause L."/>
            <person name="Puehler A."/>
            <person name="Klenk H.P."/>
            <person name="Richter M."/>
            <person name="Schuler M."/>
            <person name="Gloeckner F.O."/>
            <person name="Meyerdierks A."/>
            <person name="Gottschalk G."/>
            <person name="Amann R."/>
        </authorList>
    </citation>
    <scope>NUCLEOTIDE SEQUENCE [LARGE SCALE GENOMIC DNA]</scope>
    <source>
        <strain evidence="3">ATCC 43914 / DSM 3382 / HRM2</strain>
    </source>
</reference>
<dbReference type="eggNOG" id="COG0523">
    <property type="taxonomic scope" value="Bacteria"/>
</dbReference>
<dbReference type="AlphaFoldDB" id="C0QHC9"/>
<dbReference type="RefSeq" id="WP_015906498.1">
    <property type="nucleotide sequence ID" value="NC_012108.1"/>
</dbReference>
<dbReference type="Proteomes" id="UP000000442">
    <property type="component" value="Chromosome"/>
</dbReference>
<dbReference type="OrthoDB" id="9808822at2"/>
<dbReference type="PANTHER" id="PTHR13748">
    <property type="entry name" value="COBW-RELATED"/>
    <property type="match status" value="1"/>
</dbReference>
<dbReference type="SUPFAM" id="SSF52540">
    <property type="entry name" value="P-loop containing nucleoside triphosphate hydrolases"/>
    <property type="match status" value="1"/>
</dbReference>
<dbReference type="STRING" id="177437.HRM2_47390"/>
<organism evidence="2 3">
    <name type="scientific">Desulforapulum autotrophicum (strain ATCC 43914 / DSM 3382 / VKM B-1955 / HRM2)</name>
    <name type="common">Desulfobacterium autotrophicum</name>
    <dbReference type="NCBI Taxonomy" id="177437"/>
    <lineage>
        <taxon>Bacteria</taxon>
        <taxon>Pseudomonadati</taxon>
        <taxon>Thermodesulfobacteriota</taxon>
        <taxon>Desulfobacteria</taxon>
        <taxon>Desulfobacterales</taxon>
        <taxon>Desulfobacteraceae</taxon>
        <taxon>Desulforapulum</taxon>
    </lineage>
</organism>
<dbReference type="InterPro" id="IPR027417">
    <property type="entry name" value="P-loop_NTPase"/>
</dbReference>
<dbReference type="HOGENOM" id="CLU_017452_1_4_7"/>
<proteinExistence type="predicted"/>
<accession>C0QHC9</accession>
<dbReference type="PANTHER" id="PTHR13748:SF62">
    <property type="entry name" value="COBW DOMAIN-CONTAINING PROTEIN"/>
    <property type="match status" value="1"/>
</dbReference>
<evidence type="ECO:0000313" key="3">
    <source>
        <dbReference type="Proteomes" id="UP000000442"/>
    </source>
</evidence>
<sequence>MTLYIFLSGFLGSGKTTLLNTLLKTYKGMRIGVIVNDFGEMGIDTSLIDTFDLEEEIQELKAGQIFCSCLSGSFVKSVLAYREIKPELLIVECSGLAKPSGLRDITRAIDLEAPGEFTCGGMVCLVDGERHMQMEQSLMVLTEQMEASDVLLITKADLLETPARDELFLHLTQRYPFKEILFSTRGKFDGDLLDLLAKRRDAYLSLDTDRFNGWGKKGRPTSFVITPHRRTAREMHQSLTPYLGRLYRIKGEVETTDRGSLFFDGTSAGIEMRKPPRHMDPGLVVITHDQNLQFELGFL</sequence>
<dbReference type="Pfam" id="PF02492">
    <property type="entry name" value="cobW"/>
    <property type="match status" value="1"/>
</dbReference>